<comment type="caution">
    <text evidence="2">The sequence shown here is derived from an EMBL/GenBank/DDBJ whole genome shotgun (WGS) entry which is preliminary data.</text>
</comment>
<feature type="transmembrane region" description="Helical" evidence="1">
    <location>
        <begin position="31"/>
        <end position="51"/>
    </location>
</feature>
<evidence type="ECO:0000256" key="1">
    <source>
        <dbReference type="SAM" id="Phobius"/>
    </source>
</evidence>
<gene>
    <name evidence="2" type="ORF">S01H4_41652</name>
</gene>
<feature type="transmembrane region" description="Helical" evidence="1">
    <location>
        <begin position="5"/>
        <end position="25"/>
    </location>
</feature>
<reference evidence="2" key="1">
    <citation type="journal article" date="2014" name="Front. Microbiol.">
        <title>High frequency of phylogenetically diverse reductive dehalogenase-homologous genes in deep subseafloor sedimentary metagenomes.</title>
        <authorList>
            <person name="Kawai M."/>
            <person name="Futagami T."/>
            <person name="Toyoda A."/>
            <person name="Takaki Y."/>
            <person name="Nishi S."/>
            <person name="Hori S."/>
            <person name="Arai W."/>
            <person name="Tsubouchi T."/>
            <person name="Morono Y."/>
            <person name="Uchiyama I."/>
            <person name="Ito T."/>
            <person name="Fujiyama A."/>
            <person name="Inagaki F."/>
            <person name="Takami H."/>
        </authorList>
    </citation>
    <scope>NUCLEOTIDE SEQUENCE</scope>
    <source>
        <strain evidence="2">Expedition CK06-06</strain>
    </source>
</reference>
<keyword evidence="1" id="KW-0812">Transmembrane</keyword>
<keyword evidence="1" id="KW-1133">Transmembrane helix</keyword>
<proteinExistence type="predicted"/>
<dbReference type="EMBL" id="BART01022800">
    <property type="protein sequence ID" value="GAH00867.1"/>
    <property type="molecule type" value="Genomic_DNA"/>
</dbReference>
<dbReference type="AlphaFoldDB" id="X1C0R6"/>
<keyword evidence="1" id="KW-0472">Membrane</keyword>
<sequence>MRGDIIMMSVCLGYGALVSFPFNGIPFFPKLIISWIPWVFAFVVVIIIDALGKKGER</sequence>
<name>X1C0R6_9ZZZZ</name>
<organism evidence="2">
    <name type="scientific">marine sediment metagenome</name>
    <dbReference type="NCBI Taxonomy" id="412755"/>
    <lineage>
        <taxon>unclassified sequences</taxon>
        <taxon>metagenomes</taxon>
        <taxon>ecological metagenomes</taxon>
    </lineage>
</organism>
<protein>
    <submittedName>
        <fullName evidence="2">Uncharacterized protein</fullName>
    </submittedName>
</protein>
<evidence type="ECO:0000313" key="2">
    <source>
        <dbReference type="EMBL" id="GAH00867.1"/>
    </source>
</evidence>
<accession>X1C0R6</accession>